<accession>A0A2U2HIC8</accession>
<comment type="caution">
    <text evidence="2">The sequence shown here is derived from an EMBL/GenBank/DDBJ whole genome shotgun (WGS) entry which is preliminary data.</text>
</comment>
<dbReference type="AlphaFoldDB" id="A0A2U2HIC8"/>
<evidence type="ECO:0000313" key="2">
    <source>
        <dbReference type="EMBL" id="PWF46087.1"/>
    </source>
</evidence>
<sequence>MMLCPACGNKHFSPVQLEGGLPSERCKDCGGVWVALERYRAWRSMMPAVAALEFPGDIGASDGAVRLCATTGRLMARINVSRDPVLRLDFSPMADAVWLDRGEWEALVALGLHDQLDAIVSERWQRELKEAASRGRMEANLRARFGDADYEELLRIRAWLHGQPNRADMVAFLNAKAD</sequence>
<dbReference type="Proteomes" id="UP000241421">
    <property type="component" value="Unassembled WGS sequence"/>
</dbReference>
<organism evidence="2 3">
    <name type="scientific">Massilia glaciei</name>
    <dbReference type="NCBI Taxonomy" id="1524097"/>
    <lineage>
        <taxon>Bacteria</taxon>
        <taxon>Pseudomonadati</taxon>
        <taxon>Pseudomonadota</taxon>
        <taxon>Betaproteobacteria</taxon>
        <taxon>Burkholderiales</taxon>
        <taxon>Oxalobacteraceae</taxon>
        <taxon>Telluria group</taxon>
        <taxon>Massilia</taxon>
    </lineage>
</organism>
<dbReference type="Pfam" id="PF13453">
    <property type="entry name" value="Zn_ribbon_TFIIB"/>
    <property type="match status" value="1"/>
</dbReference>
<dbReference type="OrthoDB" id="9814037at2"/>
<dbReference type="EMBL" id="PXWF02000245">
    <property type="protein sequence ID" value="PWF46087.1"/>
    <property type="molecule type" value="Genomic_DNA"/>
</dbReference>
<gene>
    <name evidence="2" type="ORF">C7C56_016340</name>
</gene>
<evidence type="ECO:0000313" key="3">
    <source>
        <dbReference type="Proteomes" id="UP000241421"/>
    </source>
</evidence>
<protein>
    <recommendedName>
        <fullName evidence="1">Transcription factor zinc-finger domain-containing protein</fullName>
    </recommendedName>
</protein>
<proteinExistence type="predicted"/>
<keyword evidence="3" id="KW-1185">Reference proteome</keyword>
<evidence type="ECO:0000259" key="1">
    <source>
        <dbReference type="Pfam" id="PF13453"/>
    </source>
</evidence>
<dbReference type="RefSeq" id="WP_106758438.1">
    <property type="nucleotide sequence ID" value="NZ_PXWF02000245.1"/>
</dbReference>
<dbReference type="InterPro" id="IPR027392">
    <property type="entry name" value="TF_Znf"/>
</dbReference>
<reference evidence="2 3" key="1">
    <citation type="submission" date="2018-04" db="EMBL/GenBank/DDBJ databases">
        <title>Massilia violaceinigra sp. nov., a novel purple-pigmented bacterium isolated from Tianshan glacier, Xinjiang, China.</title>
        <authorList>
            <person name="Wang H."/>
        </authorList>
    </citation>
    <scope>NUCLEOTIDE SEQUENCE [LARGE SCALE GENOMIC DNA]</scope>
    <source>
        <strain evidence="2 3">B448-2</strain>
    </source>
</reference>
<name>A0A2U2HIC8_9BURK</name>
<feature type="domain" description="Transcription factor zinc-finger" evidence="1">
    <location>
        <begin position="4"/>
        <end position="40"/>
    </location>
</feature>